<name>A0ABR5AJ78_9BACL</name>
<keyword evidence="2" id="KW-1185">Reference proteome</keyword>
<evidence type="ECO:0000313" key="2">
    <source>
        <dbReference type="Proteomes" id="UP000031967"/>
    </source>
</evidence>
<proteinExistence type="predicted"/>
<organism evidence="1 2">
    <name type="scientific">Gordoniibacillus kamchatkensis</name>
    <dbReference type="NCBI Taxonomy" id="1590651"/>
    <lineage>
        <taxon>Bacteria</taxon>
        <taxon>Bacillati</taxon>
        <taxon>Bacillota</taxon>
        <taxon>Bacilli</taxon>
        <taxon>Bacillales</taxon>
        <taxon>Paenibacillaceae</taxon>
        <taxon>Gordoniibacillus</taxon>
    </lineage>
</organism>
<protein>
    <submittedName>
        <fullName evidence="1">Uncharacterized protein</fullName>
    </submittedName>
</protein>
<reference evidence="1 2" key="1">
    <citation type="submission" date="2014-12" db="EMBL/GenBank/DDBJ databases">
        <title>Draft genome sequence of Paenibacillus kamchatkensis strain B-2647.</title>
        <authorList>
            <person name="Karlyshev A.V."/>
            <person name="Kudryashova E.B."/>
        </authorList>
    </citation>
    <scope>NUCLEOTIDE SEQUENCE [LARGE SCALE GENOMIC DNA]</scope>
    <source>
        <strain evidence="1 2">VKM B-2647</strain>
    </source>
</reference>
<sequence length="120" mass="12769">MMTPSGRRVSGSFNKAGNGEHFGAAAFQIILRVNADEGDFPVGLQGADIPILFLELIALHSSIDITGGRSNIDGSVHGKKNGAQDVFARISQKFGQRAGKRLLRLILLEIGQQPPAGGRF</sequence>
<dbReference type="EMBL" id="JXAK01000014">
    <property type="protein sequence ID" value="KIL41000.1"/>
    <property type="molecule type" value="Genomic_DNA"/>
</dbReference>
<comment type="caution">
    <text evidence="1">The sequence shown here is derived from an EMBL/GenBank/DDBJ whole genome shotgun (WGS) entry which is preliminary data.</text>
</comment>
<accession>A0ABR5AJ78</accession>
<dbReference type="Proteomes" id="UP000031967">
    <property type="component" value="Unassembled WGS sequence"/>
</dbReference>
<evidence type="ECO:0000313" key="1">
    <source>
        <dbReference type="EMBL" id="KIL41000.1"/>
    </source>
</evidence>
<gene>
    <name evidence="1" type="ORF">SD70_10340</name>
</gene>